<dbReference type="RefSeq" id="WP_044833664.1">
    <property type="nucleotide sequence ID" value="NZ_CP059735.1"/>
</dbReference>
<evidence type="ECO:0000256" key="1">
    <source>
        <dbReference type="ARBA" id="ARBA00001936"/>
    </source>
</evidence>
<evidence type="ECO:0000256" key="7">
    <source>
        <dbReference type="ARBA" id="ARBA00023211"/>
    </source>
</evidence>
<evidence type="ECO:0000313" key="10">
    <source>
        <dbReference type="Proteomes" id="UP000032568"/>
    </source>
</evidence>
<dbReference type="EMBL" id="CP059735">
    <property type="protein sequence ID" value="WDD97319.1"/>
    <property type="molecule type" value="Genomic_DNA"/>
</dbReference>
<dbReference type="PANTHER" id="PTHR12992:SF11">
    <property type="entry name" value="MITOCHONDRIAL COENZYME A DIPHOSPHATASE NUDT8"/>
    <property type="match status" value="1"/>
</dbReference>
<dbReference type="Gene3D" id="3.90.79.10">
    <property type="entry name" value="Nucleoside Triphosphate Pyrophosphohydrolase"/>
    <property type="match status" value="1"/>
</dbReference>
<dbReference type="GO" id="GO:0042578">
    <property type="term" value="F:phosphoric ester hydrolase activity"/>
    <property type="evidence" value="ECO:0007669"/>
    <property type="project" value="UniProtKB-ARBA"/>
</dbReference>
<dbReference type="GO" id="GO:0000287">
    <property type="term" value="F:magnesium ion binding"/>
    <property type="evidence" value="ECO:0007669"/>
    <property type="project" value="InterPro"/>
</dbReference>
<dbReference type="PANTHER" id="PTHR12992">
    <property type="entry name" value="NUDIX HYDROLASE"/>
    <property type="match status" value="1"/>
</dbReference>
<evidence type="ECO:0000259" key="8">
    <source>
        <dbReference type="PROSITE" id="PS51462"/>
    </source>
</evidence>
<dbReference type="InterPro" id="IPR000059">
    <property type="entry name" value="NUDIX_hydrolase_NudL_CS"/>
</dbReference>
<keyword evidence="10" id="KW-1185">Reference proteome</keyword>
<evidence type="ECO:0000256" key="6">
    <source>
        <dbReference type="ARBA" id="ARBA00022842"/>
    </source>
</evidence>
<keyword evidence="4" id="KW-0479">Metal-binding</keyword>
<reference evidence="9 10" key="1">
    <citation type="journal article" date="2015" name="Genome Announc.">
        <title>Draft Genome Sequences of Marine Isolates of Thalassomonas viridans and Thalassomonas actiniarum.</title>
        <authorList>
            <person name="Olonade I."/>
            <person name="van Zyl L.J."/>
            <person name="Trindade M."/>
        </authorList>
    </citation>
    <scope>NUCLEOTIDE SEQUENCE [LARGE SCALE GENOMIC DNA]</scope>
    <source>
        <strain evidence="9 10">A5K-106</strain>
    </source>
</reference>
<dbReference type="GO" id="GO:0006790">
    <property type="term" value="P:sulfur compound metabolic process"/>
    <property type="evidence" value="ECO:0007669"/>
    <property type="project" value="UniProtKB-ARBA"/>
</dbReference>
<dbReference type="CDD" id="cd03426">
    <property type="entry name" value="NUDIX_CoAse_Nudt7"/>
    <property type="match status" value="1"/>
</dbReference>
<feature type="domain" description="Nudix hydrolase" evidence="8">
    <location>
        <begin position="28"/>
        <end position="161"/>
    </location>
</feature>
<evidence type="ECO:0000256" key="4">
    <source>
        <dbReference type="ARBA" id="ARBA00022723"/>
    </source>
</evidence>
<comment type="similarity">
    <text evidence="3">Belongs to the Nudix hydrolase family. PCD1 subfamily.</text>
</comment>
<accession>A0AAE9YNH7</accession>
<comment type="cofactor">
    <cofactor evidence="2">
        <name>Mg(2+)</name>
        <dbReference type="ChEBI" id="CHEBI:18420"/>
    </cofactor>
</comment>
<dbReference type="NCBIfam" id="NF007980">
    <property type="entry name" value="PRK10707.1"/>
    <property type="match status" value="1"/>
</dbReference>
<dbReference type="Pfam" id="PF00293">
    <property type="entry name" value="NUDIX"/>
    <property type="match status" value="1"/>
</dbReference>
<proteinExistence type="inferred from homology"/>
<dbReference type="GO" id="GO:0009132">
    <property type="term" value="P:nucleoside diphosphate metabolic process"/>
    <property type="evidence" value="ECO:0007669"/>
    <property type="project" value="InterPro"/>
</dbReference>
<organism evidence="9 10">
    <name type="scientific">Thalassomonas actiniarum</name>
    <dbReference type="NCBI Taxonomy" id="485447"/>
    <lineage>
        <taxon>Bacteria</taxon>
        <taxon>Pseudomonadati</taxon>
        <taxon>Pseudomonadota</taxon>
        <taxon>Gammaproteobacteria</taxon>
        <taxon>Alteromonadales</taxon>
        <taxon>Colwelliaceae</taxon>
        <taxon>Thalassomonas</taxon>
    </lineage>
</organism>
<comment type="cofactor">
    <cofactor evidence="1">
        <name>Mn(2+)</name>
        <dbReference type="ChEBI" id="CHEBI:29035"/>
    </cofactor>
</comment>
<dbReference type="PROSITE" id="PS51462">
    <property type="entry name" value="NUDIX"/>
    <property type="match status" value="1"/>
</dbReference>
<gene>
    <name evidence="9" type="ORF">SG35_018540</name>
</gene>
<name>A0AAE9YNH7_9GAMM</name>
<protein>
    <submittedName>
        <fullName evidence="9">CoA pyrophosphatase</fullName>
    </submittedName>
</protein>
<dbReference type="GO" id="GO:0010945">
    <property type="term" value="F:coenzyme A diphosphatase activity"/>
    <property type="evidence" value="ECO:0007669"/>
    <property type="project" value="InterPro"/>
</dbReference>
<sequence length="189" mass="21207">MNKTEFLQKFQFQRLMASTNTSWPHGKLKAAAVLVPLVEKRDALDVLLTKRASHLKHHGGQISFPGGKAEPEDESLIATAIREAEEEIGLSPENVDVIGQLNPYRTISGYIVTPVIGFVPANLNYQADDNEVAEIFQVPLQHFLNSHNHQTLQAMLHGQQHQVHFMPYQHYNIWGATAAMLKDLAEHLV</sequence>
<dbReference type="InterPro" id="IPR045121">
    <property type="entry name" value="CoAse"/>
</dbReference>
<dbReference type="SUPFAM" id="SSF55811">
    <property type="entry name" value="Nudix"/>
    <property type="match status" value="1"/>
</dbReference>
<dbReference type="InterPro" id="IPR000086">
    <property type="entry name" value="NUDIX_hydrolase_dom"/>
</dbReference>
<keyword evidence="7" id="KW-0464">Manganese</keyword>
<evidence type="ECO:0000313" key="9">
    <source>
        <dbReference type="EMBL" id="WDD97319.1"/>
    </source>
</evidence>
<reference evidence="9 10" key="2">
    <citation type="journal article" date="2022" name="Mar. Drugs">
        <title>Bioassay-Guided Fractionation Leads to the Detection of Cholic Acid Generated by the Rare Thalassomonas sp.</title>
        <authorList>
            <person name="Pheiffer F."/>
            <person name="Schneider Y.K."/>
            <person name="Hansen E.H."/>
            <person name="Andersen J.H."/>
            <person name="Isaksson J."/>
            <person name="Busche T."/>
            <person name="R C."/>
            <person name="Kalinowski J."/>
            <person name="Zyl L.V."/>
            <person name="Trindade M."/>
        </authorList>
    </citation>
    <scope>NUCLEOTIDE SEQUENCE [LARGE SCALE GENOMIC DNA]</scope>
    <source>
        <strain evidence="9 10">A5K-106</strain>
    </source>
</reference>
<evidence type="ECO:0000256" key="3">
    <source>
        <dbReference type="ARBA" id="ARBA00006506"/>
    </source>
</evidence>
<evidence type="ECO:0000256" key="5">
    <source>
        <dbReference type="ARBA" id="ARBA00022801"/>
    </source>
</evidence>
<dbReference type="GO" id="GO:0034654">
    <property type="term" value="P:nucleobase-containing compound biosynthetic process"/>
    <property type="evidence" value="ECO:0007669"/>
    <property type="project" value="UniProtKB-ARBA"/>
</dbReference>
<keyword evidence="5" id="KW-0378">Hydrolase</keyword>
<dbReference type="GO" id="GO:0090407">
    <property type="term" value="P:organophosphate biosynthetic process"/>
    <property type="evidence" value="ECO:0007669"/>
    <property type="project" value="UniProtKB-ARBA"/>
</dbReference>
<evidence type="ECO:0000256" key="2">
    <source>
        <dbReference type="ARBA" id="ARBA00001946"/>
    </source>
</evidence>
<keyword evidence="6" id="KW-0460">Magnesium</keyword>
<dbReference type="GO" id="GO:0030145">
    <property type="term" value="F:manganese ion binding"/>
    <property type="evidence" value="ECO:0007669"/>
    <property type="project" value="InterPro"/>
</dbReference>
<dbReference type="AlphaFoldDB" id="A0AAE9YNH7"/>
<dbReference type="PROSITE" id="PS01293">
    <property type="entry name" value="NUDIX_COA"/>
    <property type="match status" value="1"/>
</dbReference>
<dbReference type="KEGG" id="tact:SG35_018540"/>
<dbReference type="Proteomes" id="UP000032568">
    <property type="component" value="Chromosome"/>
</dbReference>
<dbReference type="GO" id="GO:0005737">
    <property type="term" value="C:cytoplasm"/>
    <property type="evidence" value="ECO:0007669"/>
    <property type="project" value="UniProtKB-ARBA"/>
</dbReference>
<dbReference type="FunFam" id="3.90.79.10:FF:000036">
    <property type="entry name" value="Nudix hydrolase 11"/>
    <property type="match status" value="1"/>
</dbReference>
<dbReference type="InterPro" id="IPR015797">
    <property type="entry name" value="NUDIX_hydrolase-like_dom_sf"/>
</dbReference>